<organism evidence="1 2">
    <name type="scientific">Azoarcus taiwanensis</name>
    <dbReference type="NCBI Taxonomy" id="666964"/>
    <lineage>
        <taxon>Bacteria</taxon>
        <taxon>Pseudomonadati</taxon>
        <taxon>Pseudomonadota</taxon>
        <taxon>Betaproteobacteria</taxon>
        <taxon>Rhodocyclales</taxon>
        <taxon>Zoogloeaceae</taxon>
        <taxon>Azoarcus</taxon>
    </lineage>
</organism>
<dbReference type="EMBL" id="WTVM01000142">
    <property type="protein sequence ID" value="NMG04663.1"/>
    <property type="molecule type" value="Genomic_DNA"/>
</dbReference>
<accession>A0A972F9B6</accession>
<proteinExistence type="predicted"/>
<gene>
    <name evidence="1" type="ORF">GPA21_17050</name>
</gene>
<keyword evidence="2" id="KW-1185">Reference proteome</keyword>
<evidence type="ECO:0000313" key="2">
    <source>
        <dbReference type="Proteomes" id="UP000599523"/>
    </source>
</evidence>
<dbReference type="AlphaFoldDB" id="A0A972F9B6"/>
<protein>
    <submittedName>
        <fullName evidence="1">Uncharacterized protein</fullName>
    </submittedName>
</protein>
<sequence length="239" mass="26031">MNQTTNAAAPAYTNSLVQTPQASGFLELAATETGRKAFLGDPEKFDSDVGPDILNAQIALRDGVETIARLLKDETRNEVQRHEVAGVVAARTVEALEKSKAAIERRAELLYSDGVAQAEREFSPRASHAALESEIRSYIRELANKADGPSKIRAAMLESKDVAAVIFHSPGFLVGINPETHSKLRFEATEKWLPDAYKRMTSSIALAELAPKFAKAANSVRNSFYNPTLAAKASTRVQF</sequence>
<comment type="caution">
    <text evidence="1">The sequence shown here is derived from an EMBL/GenBank/DDBJ whole genome shotgun (WGS) entry which is preliminary data.</text>
</comment>
<dbReference type="Proteomes" id="UP000599523">
    <property type="component" value="Unassembled WGS sequence"/>
</dbReference>
<dbReference type="RefSeq" id="WP_168989312.1">
    <property type="nucleotide sequence ID" value="NZ_CAWPHM010000047.1"/>
</dbReference>
<reference evidence="1" key="1">
    <citation type="submission" date="2019-12" db="EMBL/GenBank/DDBJ databases">
        <title>Comparative genomics gives insights into the taxonomy of the Azoarcus-Aromatoleum group and reveals separate origins of nif in the plant-associated Azoarcus and non-plant-associated Aromatoleum sub-groups.</title>
        <authorList>
            <person name="Lafos M."/>
            <person name="Maluk M."/>
            <person name="Batista M."/>
            <person name="Junghare M."/>
            <person name="Carmona M."/>
            <person name="Faoro H."/>
            <person name="Cruz L.M."/>
            <person name="Battistoni F."/>
            <person name="De Souza E."/>
            <person name="Pedrosa F."/>
            <person name="Chen W.-M."/>
            <person name="Poole P.S."/>
            <person name="Dixon R.A."/>
            <person name="James E.K."/>
        </authorList>
    </citation>
    <scope>NUCLEOTIDE SEQUENCE</scope>
    <source>
        <strain evidence="1">NSC3</strain>
    </source>
</reference>
<name>A0A972F9B6_9RHOO</name>
<evidence type="ECO:0000313" key="1">
    <source>
        <dbReference type="EMBL" id="NMG04663.1"/>
    </source>
</evidence>